<dbReference type="STRING" id="1291742.LOOC260_114180"/>
<gene>
    <name evidence="1" type="ORF">LOOC260_114180</name>
</gene>
<dbReference type="EMBL" id="AP014680">
    <property type="protein sequence ID" value="BAP85954.1"/>
    <property type="molecule type" value="Genomic_DNA"/>
</dbReference>
<evidence type="ECO:0000313" key="2">
    <source>
        <dbReference type="Proteomes" id="UP000031620"/>
    </source>
</evidence>
<proteinExistence type="predicted"/>
<evidence type="ECO:0000313" key="1">
    <source>
        <dbReference type="EMBL" id="BAP85954.1"/>
    </source>
</evidence>
<dbReference type="RefSeq" id="WP_162182086.1">
    <property type="nucleotide sequence ID" value="NZ_AP014680.1"/>
</dbReference>
<dbReference type="Proteomes" id="UP000031620">
    <property type="component" value="Chromosome"/>
</dbReference>
<dbReference type="KEGG" id="lho:LOOC260_114180"/>
<dbReference type="AlphaFoldDB" id="A0A0A1GYF3"/>
<protein>
    <submittedName>
        <fullName evidence="1">Uncharacterized protein</fullName>
    </submittedName>
</protein>
<sequence>MENTIEDLKIAERDCLLNMHWTLDQYEQADYFALNEILSAKDKKDRVVDPMSLIGGG</sequence>
<dbReference type="HOGENOM" id="CLU_3173542_0_0_9"/>
<organism evidence="1 2">
    <name type="scientific">Paucilactobacillus hokkaidonensis JCM 18461</name>
    <dbReference type="NCBI Taxonomy" id="1291742"/>
    <lineage>
        <taxon>Bacteria</taxon>
        <taxon>Bacillati</taxon>
        <taxon>Bacillota</taxon>
        <taxon>Bacilli</taxon>
        <taxon>Lactobacillales</taxon>
        <taxon>Lactobacillaceae</taxon>
        <taxon>Paucilactobacillus</taxon>
    </lineage>
</organism>
<accession>A0A0A1GYF3</accession>
<reference evidence="1 2" key="1">
    <citation type="submission" date="2014-11" db="EMBL/GenBank/DDBJ databases">
        <title>Complete genome sequence and analysis of Lactobacillus hokkaidonensis LOOC260T.</title>
        <authorList>
            <person name="Tanizawa Y."/>
            <person name="Tohno M."/>
            <person name="Kaminuma E."/>
            <person name="Nakamura Y."/>
            <person name="Arita M."/>
        </authorList>
    </citation>
    <scope>NUCLEOTIDE SEQUENCE [LARGE SCALE GENOMIC DNA]</scope>
    <source>
        <strain evidence="1 2">LOOC260</strain>
    </source>
</reference>
<name>A0A0A1GYF3_9LACO</name>